<keyword evidence="4" id="KW-1185">Reference proteome</keyword>
<accession>A0ABY5SDU7</accession>
<evidence type="ECO:0000256" key="1">
    <source>
        <dbReference type="SAM" id="MobiDB-lite"/>
    </source>
</evidence>
<keyword evidence="2" id="KW-0812">Transmembrane</keyword>
<keyword evidence="2" id="KW-1133">Transmembrane helix</keyword>
<feature type="compositionally biased region" description="Low complexity" evidence="1">
    <location>
        <begin position="101"/>
        <end position="118"/>
    </location>
</feature>
<evidence type="ECO:0000256" key="2">
    <source>
        <dbReference type="SAM" id="Phobius"/>
    </source>
</evidence>
<feature type="region of interest" description="Disordered" evidence="1">
    <location>
        <begin position="92"/>
        <end position="129"/>
    </location>
</feature>
<name>A0ABY5SDU7_9BACL</name>
<dbReference type="RefSeq" id="WP_258388195.1">
    <property type="nucleotide sequence ID" value="NZ_CP091430.1"/>
</dbReference>
<keyword evidence="2" id="KW-0472">Membrane</keyword>
<evidence type="ECO:0000313" key="3">
    <source>
        <dbReference type="EMBL" id="UVI32136.1"/>
    </source>
</evidence>
<feature type="compositionally biased region" description="Basic and acidic residues" evidence="1">
    <location>
        <begin position="60"/>
        <end position="71"/>
    </location>
</feature>
<proteinExistence type="predicted"/>
<evidence type="ECO:0000313" key="4">
    <source>
        <dbReference type="Proteomes" id="UP001057877"/>
    </source>
</evidence>
<protein>
    <submittedName>
        <fullName evidence="3">Uncharacterized protein</fullName>
    </submittedName>
</protein>
<feature type="region of interest" description="Disordered" evidence="1">
    <location>
        <begin position="33"/>
        <end position="77"/>
    </location>
</feature>
<feature type="transmembrane region" description="Helical" evidence="2">
    <location>
        <begin position="12"/>
        <end position="29"/>
    </location>
</feature>
<gene>
    <name evidence="3" type="ORF">L1F29_10100</name>
</gene>
<sequence length="156" mass="17440">MREIIEFITNNFFVVVVVVGFIFSLFSKMKKGDPNRRMPDFGGGGNAAPNRPRPAAAETPQREEQPRHERPVYTSTFEDDRADHWEYEYETPRADRLPAKPATVSSMPPAAASSVAGAREQGGRSLRLSDRDELARAVLMAEILGPPRAKKPFGRR</sequence>
<reference evidence="3" key="1">
    <citation type="submission" date="2022-01" db="EMBL/GenBank/DDBJ databases">
        <title>Paenibacillus spongiae sp. nov., isolated from marine sponge.</title>
        <authorList>
            <person name="Li Z."/>
            <person name="Zhang M."/>
        </authorList>
    </citation>
    <scope>NUCLEOTIDE SEQUENCE</scope>
    <source>
        <strain evidence="3">PHS-Z3</strain>
    </source>
</reference>
<dbReference type="Proteomes" id="UP001057877">
    <property type="component" value="Chromosome"/>
</dbReference>
<feature type="compositionally biased region" description="Low complexity" evidence="1">
    <location>
        <begin position="47"/>
        <end position="57"/>
    </location>
</feature>
<dbReference type="EMBL" id="CP091430">
    <property type="protein sequence ID" value="UVI32136.1"/>
    <property type="molecule type" value="Genomic_DNA"/>
</dbReference>
<organism evidence="3 4">
    <name type="scientific">Paenibacillus spongiae</name>
    <dbReference type="NCBI Taxonomy" id="2909671"/>
    <lineage>
        <taxon>Bacteria</taxon>
        <taxon>Bacillati</taxon>
        <taxon>Bacillota</taxon>
        <taxon>Bacilli</taxon>
        <taxon>Bacillales</taxon>
        <taxon>Paenibacillaceae</taxon>
        <taxon>Paenibacillus</taxon>
    </lineage>
</organism>